<dbReference type="SUPFAM" id="SSF75217">
    <property type="entry name" value="alpha/beta knot"/>
    <property type="match status" value="1"/>
</dbReference>
<dbReference type="EMBL" id="LKMD01000101">
    <property type="protein sequence ID" value="PIB00079.1"/>
    <property type="molecule type" value="Genomic_DNA"/>
</dbReference>
<protein>
    <submittedName>
        <fullName evidence="4">Putative methyltransferase TARBP1</fullName>
    </submittedName>
</protein>
<dbReference type="InterPro" id="IPR001537">
    <property type="entry name" value="SpoU_MeTrfase"/>
</dbReference>
<dbReference type="Gene3D" id="3.40.1280.10">
    <property type="match status" value="1"/>
</dbReference>
<dbReference type="InterPro" id="IPR029028">
    <property type="entry name" value="Alpha/beta_knot_MTases"/>
</dbReference>
<dbReference type="GO" id="GO:0030488">
    <property type="term" value="P:tRNA methylation"/>
    <property type="evidence" value="ECO:0007669"/>
    <property type="project" value="InterPro"/>
</dbReference>
<feature type="domain" description="tRNA/rRNA methyltransferase SpoU type" evidence="3">
    <location>
        <begin position="1096"/>
        <end position="1240"/>
    </location>
</feature>
<dbReference type="AlphaFoldDB" id="A0A2G5I5N9"/>
<dbReference type="GO" id="GO:0003723">
    <property type="term" value="F:RNA binding"/>
    <property type="evidence" value="ECO:0007669"/>
    <property type="project" value="InterPro"/>
</dbReference>
<reference evidence="4 5" key="1">
    <citation type="submission" date="2015-10" db="EMBL/GenBank/DDBJ databases">
        <title>The cercosporin biosynthetic gene cluster was horizontally transferred to several fungal lineages and shown to be expanded in Cercospora beticola based on microsynteny with recipient genomes.</title>
        <authorList>
            <person name="De Jonge R."/>
            <person name="Ebert M.K."/>
            <person name="Suttle J.C."/>
            <person name="Jurick Ii W.M."/>
            <person name="Secor G.A."/>
            <person name="Thomma B.P."/>
            <person name="Van De Peer Y."/>
            <person name="Bolton M.D."/>
        </authorList>
    </citation>
    <scope>NUCLEOTIDE SEQUENCE [LARGE SCALE GENOMIC DNA]</scope>
    <source>
        <strain evidence="4 5">09-40</strain>
    </source>
</reference>
<dbReference type="PANTHER" id="PTHR12029:SF11">
    <property type="entry name" value="METHYLTRANSFERASE TARBP1-RELATED"/>
    <property type="match status" value="1"/>
</dbReference>
<organism evidence="4 5">
    <name type="scientific">Cercospora beticola</name>
    <name type="common">Sugarbeet leaf spot fungus</name>
    <dbReference type="NCBI Taxonomy" id="122368"/>
    <lineage>
        <taxon>Eukaryota</taxon>
        <taxon>Fungi</taxon>
        <taxon>Dikarya</taxon>
        <taxon>Ascomycota</taxon>
        <taxon>Pezizomycotina</taxon>
        <taxon>Dothideomycetes</taxon>
        <taxon>Dothideomycetidae</taxon>
        <taxon>Mycosphaerellales</taxon>
        <taxon>Mycosphaerellaceae</taxon>
        <taxon>Cercospora</taxon>
    </lineage>
</organism>
<dbReference type="InterPro" id="IPR044748">
    <property type="entry name" value="Trm3/TARBP1_C"/>
</dbReference>
<dbReference type="OrthoDB" id="241340at2759"/>
<dbReference type="GO" id="GO:0016423">
    <property type="term" value="F:tRNA (guanine) methyltransferase activity"/>
    <property type="evidence" value="ECO:0007669"/>
    <property type="project" value="InterPro"/>
</dbReference>
<dbReference type="Proteomes" id="UP000230605">
    <property type="component" value="Chromosome 3"/>
</dbReference>
<gene>
    <name evidence="4" type="ORF">CB0940_02765</name>
</gene>
<dbReference type="CDD" id="cd18091">
    <property type="entry name" value="SpoU-like_TRM3-like"/>
    <property type="match status" value="1"/>
</dbReference>
<dbReference type="InterPro" id="IPR045330">
    <property type="entry name" value="TRM3/TARBP1"/>
</dbReference>
<evidence type="ECO:0000256" key="2">
    <source>
        <dbReference type="ARBA" id="ARBA00022679"/>
    </source>
</evidence>
<evidence type="ECO:0000313" key="5">
    <source>
        <dbReference type="Proteomes" id="UP000230605"/>
    </source>
</evidence>
<proteinExistence type="predicted"/>
<name>A0A2G5I5N9_CERBT</name>
<evidence type="ECO:0000256" key="1">
    <source>
        <dbReference type="ARBA" id="ARBA00022603"/>
    </source>
</evidence>
<keyword evidence="2 4" id="KW-0808">Transferase</keyword>
<accession>A0A2G5I5N9</accession>
<dbReference type="PANTHER" id="PTHR12029">
    <property type="entry name" value="RNA METHYLTRANSFERASE"/>
    <property type="match status" value="1"/>
</dbReference>
<dbReference type="Pfam" id="PF00588">
    <property type="entry name" value="SpoU_methylase"/>
    <property type="match status" value="1"/>
</dbReference>
<evidence type="ECO:0000259" key="3">
    <source>
        <dbReference type="Pfam" id="PF00588"/>
    </source>
</evidence>
<keyword evidence="1 4" id="KW-0489">Methyltransferase</keyword>
<evidence type="ECO:0000313" key="4">
    <source>
        <dbReference type="EMBL" id="PIB00079.1"/>
    </source>
</evidence>
<sequence>MRHFLRLPPRSKHVLRKYRAQYRNFGMSTIRAQTARLLLDRISPEEQIALVRDLAKSLSLQSGKSDLSFTATVLQLRPDAEASKTVFEHLDHLIDQGELDQVVAVCAEHEEINGAIIARTCTLITEAADTLRNASRDYFVVASSNAQSRSKEGLRLDDQHLVSIVKRTINCLRLANRVSLVGCGDDRTQVLFQSCLVLLGAENRDLRIQSQETLSFLLSTQMIHANADQECIWARVQDLINFPDKTFKAVGYSLWLRWISTAALVDGGIIEPTYWALIMSGLREGDNERRKSCLQILRASVDAASQSPDAFKSITVQSADQESSDLVRKHYARYCTVFETVVLSRYLNQVQECEADLDFLCSAKSVVQPVWVYTLLSCALDQRMQESNRKLVGLWALRANPRVDGKEEYLDFLQESFLPWATLGNLFTNTLRRQNGVVTCEHGNKLAAFVAGLLVNNPELFEPAVDAILASISGRYGNRFSQAKVYLIHGIAKAVSSNSALTLSDQQLEKIYEIATWANLTEVARDYAFAQVWRLSYDRLQKVASSKSFVNEAAAKWESLPGKASKLPPKASAEQHGSVASMAVAPSNREKNEQKALQRCRAFLTSLDDSNKSMTIDIIEEELDDIWNDLEYLEMPKGLLATMGKLFLHHSLIRLAVQPENQSLAGLIATKTKRLLELAQPRSYMLSPLVALIRDVVTAIPESATALQLSDLIVHIAEHPPSATIDIQLEEVLVPLISDISPSLRSLNREFYFGPPESIGFATFLDLVSRVGVIHAELPRQVFDALFQPWLTQKVPPNVVSQWKTILELQVMLLCCEQFIPSAESTEARKILTDMQYVLSLEPLPRYRYLLEWIVARIYIHHPELRDVIFQELRAKDHHANPKFLASLMKIGVRVAKAKGADEQFALQLATLFVPLAASSKVVIRHEAQWQVPILLDHVRQMQIDAITSNKAFEALDEFIRSLEVYGDPPLERQIGVFDPINDHNLAHLVEGHWHDLDDTEQRMCSHADFLALYAEDDPSRTLPPSCVSLGDPIAARPTNSDQNGESSASIDHERRLLQNIDQISRSFNGGPVSATALQTKGGAYLESARKRHNNLFVVASLVDNPYNLGGLSRVSEIFGAGGLYLEHPRVTSNKDFTSTAVSSHYHLAINALAPAEIQKFLAKKKREEGYSVVGIEQTDRSVMLGSADCVLAEKCLLVMGSEREGIPALILSECDMLVEIPQVGITRSLNVQTAAGIVLCEYARQHNSKLK</sequence>
<dbReference type="InterPro" id="IPR029026">
    <property type="entry name" value="tRNA_m1G_MTases_N"/>
</dbReference>
<comment type="caution">
    <text evidence="4">The sequence shown here is derived from an EMBL/GenBank/DDBJ whole genome shotgun (WGS) entry which is preliminary data.</text>
</comment>